<evidence type="ECO:0000313" key="8">
    <source>
        <dbReference type="EMBL" id="VEP11366.1"/>
    </source>
</evidence>
<dbReference type="EMBL" id="CAACVJ010000004">
    <property type="protein sequence ID" value="VEP11366.1"/>
    <property type="molecule type" value="Genomic_DNA"/>
</dbReference>
<dbReference type="InterPro" id="IPR049054">
    <property type="entry name" value="CN_hydtase_beta-like_N"/>
</dbReference>
<feature type="domain" description="Nitrile hydratase beta subunit-like N-terminal" evidence="7">
    <location>
        <begin position="1"/>
        <end position="130"/>
    </location>
</feature>
<evidence type="ECO:0000313" key="9">
    <source>
        <dbReference type="Proteomes" id="UP000320055"/>
    </source>
</evidence>
<dbReference type="Pfam" id="PF21006">
    <property type="entry name" value="NHase_beta_N"/>
    <property type="match status" value="1"/>
</dbReference>
<protein>
    <recommendedName>
        <fullName evidence="3">nitrile hydratase</fullName>
        <ecNumber evidence="3">4.2.1.84</ecNumber>
    </recommendedName>
</protein>
<keyword evidence="9" id="KW-1185">Reference proteome</keyword>
<dbReference type="GO" id="GO:0046914">
    <property type="term" value="F:transition metal ion binding"/>
    <property type="evidence" value="ECO:0007669"/>
    <property type="project" value="InterPro"/>
</dbReference>
<evidence type="ECO:0000259" key="6">
    <source>
        <dbReference type="Pfam" id="PF02211"/>
    </source>
</evidence>
<name>A0A563VIU5_9CYAN</name>
<dbReference type="NCBIfam" id="TIGR03888">
    <property type="entry name" value="nitrile_beta"/>
    <property type="match status" value="1"/>
</dbReference>
<evidence type="ECO:0000256" key="1">
    <source>
        <dbReference type="ARBA" id="ARBA00004042"/>
    </source>
</evidence>
<feature type="domain" description="Nitrile hydratase beta subunit" evidence="6">
    <location>
        <begin position="150"/>
        <end position="247"/>
    </location>
</feature>
<comment type="similarity">
    <text evidence="2">Belongs to the nitrile hydratase subunit beta family.</text>
</comment>
<dbReference type="Pfam" id="PF02211">
    <property type="entry name" value="NHase_beta_C"/>
    <property type="match status" value="1"/>
</dbReference>
<keyword evidence="4" id="KW-0456">Lyase</keyword>
<dbReference type="AlphaFoldDB" id="A0A563VIU5"/>
<reference evidence="8 9" key="1">
    <citation type="submission" date="2019-01" db="EMBL/GenBank/DDBJ databases">
        <authorList>
            <person name="Brito A."/>
        </authorList>
    </citation>
    <scope>NUCLEOTIDE SEQUENCE [LARGE SCALE GENOMIC DNA]</scope>
    <source>
        <strain evidence="8">1</strain>
    </source>
</reference>
<gene>
    <name evidence="8" type="ORF">H1P_1010012</name>
</gene>
<dbReference type="Gene3D" id="2.30.30.50">
    <property type="match status" value="1"/>
</dbReference>
<comment type="function">
    <text evidence="1">NHase catalyzes the hydration of various nitrile compounds to the corresponding amides.</text>
</comment>
<sequence length="250" mass="28679">MKLQHNLAGLENLGKIDFQKRVFVVPWEERIFGIHVAMMALSNHLETDSLPNYSLSTVPTSFNSFWSWGHLRQGAEAMNPFDYFKFRYYEKWLGGISGFFIDEGYITEEELNTKTALYLKDGNLDNAPLPNKPEPAIDEQIIKYLREGDSPQRDVAVTPKFAVGDTIRVKDLPPGEHTRLPGNLRGKIGTIDVVYDAPYTYFFPTTDGLGKPMPVYNVKFAASELWGEMAEANNFYYNDLFETYLEKYEE</sequence>
<dbReference type="InterPro" id="IPR042262">
    <property type="entry name" value="CN_hydtase_beta_C"/>
</dbReference>
<dbReference type="InterPro" id="IPR024690">
    <property type="entry name" value="CN_hydtase_beta_dom_C"/>
</dbReference>
<comment type="catalytic activity">
    <reaction evidence="5">
        <text>an aliphatic primary amide = an aliphatic nitrile + H2O</text>
        <dbReference type="Rhea" id="RHEA:12673"/>
        <dbReference type="ChEBI" id="CHEBI:15377"/>
        <dbReference type="ChEBI" id="CHEBI:65285"/>
        <dbReference type="ChEBI" id="CHEBI:80291"/>
        <dbReference type="EC" id="4.2.1.84"/>
    </reaction>
</comment>
<dbReference type="SUPFAM" id="SSF50090">
    <property type="entry name" value="Electron transport accessory proteins"/>
    <property type="match status" value="1"/>
</dbReference>
<evidence type="ECO:0000259" key="7">
    <source>
        <dbReference type="Pfam" id="PF21006"/>
    </source>
</evidence>
<dbReference type="InterPro" id="IPR008990">
    <property type="entry name" value="Elect_transpt_acc-like_dom_sf"/>
</dbReference>
<dbReference type="Gene3D" id="1.10.472.20">
    <property type="entry name" value="Nitrile hydratase, beta subunit"/>
    <property type="match status" value="1"/>
</dbReference>
<dbReference type="RefSeq" id="WP_144868683.1">
    <property type="nucleotide sequence ID" value="NZ_LR213857.1"/>
</dbReference>
<evidence type="ECO:0000256" key="5">
    <source>
        <dbReference type="ARBA" id="ARBA00044877"/>
    </source>
</evidence>
<dbReference type="InterPro" id="IPR003168">
    <property type="entry name" value="Nitrile_hydratase_bsu"/>
</dbReference>
<organism evidence="8 9">
    <name type="scientific">Hyella patelloides LEGE 07179</name>
    <dbReference type="NCBI Taxonomy" id="945734"/>
    <lineage>
        <taxon>Bacteria</taxon>
        <taxon>Bacillati</taxon>
        <taxon>Cyanobacteriota</taxon>
        <taxon>Cyanophyceae</taxon>
        <taxon>Pleurocapsales</taxon>
        <taxon>Hyellaceae</taxon>
        <taxon>Hyella</taxon>
    </lineage>
</organism>
<evidence type="ECO:0000256" key="2">
    <source>
        <dbReference type="ARBA" id="ARBA00009098"/>
    </source>
</evidence>
<dbReference type="Proteomes" id="UP000320055">
    <property type="component" value="Unassembled WGS sequence"/>
</dbReference>
<evidence type="ECO:0000256" key="3">
    <source>
        <dbReference type="ARBA" id="ARBA00013079"/>
    </source>
</evidence>
<dbReference type="EC" id="4.2.1.84" evidence="3"/>
<dbReference type="GO" id="GO:0018822">
    <property type="term" value="F:nitrile hydratase activity"/>
    <property type="evidence" value="ECO:0007669"/>
    <property type="project" value="UniProtKB-EC"/>
</dbReference>
<dbReference type="OrthoDB" id="9811616at2"/>
<proteinExistence type="inferred from homology"/>
<accession>A0A563VIU5</accession>
<evidence type="ECO:0000256" key="4">
    <source>
        <dbReference type="ARBA" id="ARBA00023239"/>
    </source>
</evidence>